<dbReference type="InterPro" id="IPR011599">
    <property type="entry name" value="PFD_alpha_archaea"/>
</dbReference>
<dbReference type="PANTHER" id="PTHR12674">
    <property type="entry name" value="PREFOLDIN SUBUNIT 5"/>
    <property type="match status" value="1"/>
</dbReference>
<dbReference type="EMBL" id="CABMJJ010000003">
    <property type="protein sequence ID" value="VVC02827.1"/>
    <property type="molecule type" value="Genomic_DNA"/>
</dbReference>
<accession>A0A5E4LPF9</accession>
<gene>
    <name evidence="7 9" type="primary">pfdA</name>
    <name evidence="9" type="ORF">LFW2832_01262</name>
</gene>
<evidence type="ECO:0000256" key="4">
    <source>
        <dbReference type="ARBA" id="ARBA00025077"/>
    </source>
</evidence>
<protein>
    <recommendedName>
        <fullName evidence="5 7">Prefoldin subunit alpha</fullName>
    </recommendedName>
    <alternativeName>
        <fullName evidence="6 7">GimC subunit alpha</fullName>
    </alternativeName>
</protein>
<evidence type="ECO:0000256" key="7">
    <source>
        <dbReference type="HAMAP-Rule" id="MF_00308"/>
    </source>
</evidence>
<dbReference type="GO" id="GO:0016272">
    <property type="term" value="C:prefoldin complex"/>
    <property type="evidence" value="ECO:0007669"/>
    <property type="project" value="UniProtKB-UniRule"/>
</dbReference>
<comment type="function">
    <text evidence="4 7">Molecular chaperone capable of stabilizing a range of proteins. Seems to fulfill an ATP-independent, HSP70-like function in archaeal de novo protein folding.</text>
</comment>
<name>A0A5E4LPF9_9ARCH</name>
<comment type="subcellular location">
    <subcellularLocation>
        <location evidence="7">Cytoplasm</location>
    </subcellularLocation>
</comment>
<dbReference type="AlphaFoldDB" id="A0A5E4LPF9"/>
<dbReference type="GO" id="GO:0051082">
    <property type="term" value="F:unfolded protein binding"/>
    <property type="evidence" value="ECO:0007669"/>
    <property type="project" value="UniProtKB-UniRule"/>
</dbReference>
<keyword evidence="8" id="KW-0175">Coiled coil</keyword>
<organism evidence="9 10">
    <name type="scientific">Candidatus Bilamarchaeum dharawalense</name>
    <dbReference type="NCBI Taxonomy" id="2885759"/>
    <lineage>
        <taxon>Archaea</taxon>
        <taxon>Candidatus Micrarchaeota</taxon>
        <taxon>Candidatus Micrarchaeia</taxon>
        <taxon>Candidatus Anstonellales</taxon>
        <taxon>Candidatus Bilamarchaeaceae</taxon>
        <taxon>Candidatus Bilamarchaeum</taxon>
    </lineage>
</organism>
<dbReference type="Proteomes" id="UP000789941">
    <property type="component" value="Unassembled WGS sequence"/>
</dbReference>
<evidence type="ECO:0000256" key="5">
    <source>
        <dbReference type="ARBA" id="ARBA00044156"/>
    </source>
</evidence>
<evidence type="ECO:0000313" key="10">
    <source>
        <dbReference type="Proteomes" id="UP000789941"/>
    </source>
</evidence>
<comment type="subunit">
    <text evidence="2 7">Heterohexamer of two alpha and four beta subunits.</text>
</comment>
<comment type="similarity">
    <text evidence="1">Belongs to the prefoldin subunit alpha family.</text>
</comment>
<keyword evidence="7" id="KW-0963">Cytoplasm</keyword>
<dbReference type="Gene3D" id="1.10.287.370">
    <property type="match status" value="1"/>
</dbReference>
<dbReference type="PANTHER" id="PTHR12674:SF2">
    <property type="entry name" value="PREFOLDIN SUBUNIT 5"/>
    <property type="match status" value="1"/>
</dbReference>
<dbReference type="CDD" id="cd23160">
    <property type="entry name" value="Prefoldin_alpha_GimC"/>
    <property type="match status" value="1"/>
</dbReference>
<reference evidence="9 10" key="1">
    <citation type="submission" date="2019-08" db="EMBL/GenBank/DDBJ databases">
        <authorList>
            <person name="Vazquez-Campos X."/>
        </authorList>
    </citation>
    <scope>NUCLEOTIDE SEQUENCE [LARGE SCALE GENOMIC DNA]</scope>
    <source>
        <strain evidence="9">LFW-283_2</strain>
    </source>
</reference>
<proteinExistence type="inferred from homology"/>
<dbReference type="GO" id="GO:0006457">
    <property type="term" value="P:protein folding"/>
    <property type="evidence" value="ECO:0007669"/>
    <property type="project" value="UniProtKB-UniRule"/>
</dbReference>
<keyword evidence="3 7" id="KW-0143">Chaperone</keyword>
<dbReference type="NCBIfam" id="TIGR00293">
    <property type="entry name" value="prefoldin subunit alpha"/>
    <property type="match status" value="1"/>
</dbReference>
<evidence type="ECO:0000313" key="9">
    <source>
        <dbReference type="EMBL" id="VVC02827.1"/>
    </source>
</evidence>
<evidence type="ECO:0000256" key="3">
    <source>
        <dbReference type="ARBA" id="ARBA00023186"/>
    </source>
</evidence>
<comment type="caution">
    <text evidence="9">The sequence shown here is derived from an EMBL/GenBank/DDBJ whole genome shotgun (WGS) entry which is preliminary data.</text>
</comment>
<evidence type="ECO:0000256" key="6">
    <source>
        <dbReference type="ARBA" id="ARBA00044231"/>
    </source>
</evidence>
<evidence type="ECO:0000256" key="1">
    <source>
        <dbReference type="ARBA" id="ARBA00010048"/>
    </source>
</evidence>
<dbReference type="InterPro" id="IPR004127">
    <property type="entry name" value="Prefoldin_subunit_alpha"/>
</dbReference>
<dbReference type="GO" id="GO:0005737">
    <property type="term" value="C:cytoplasm"/>
    <property type="evidence" value="ECO:0007669"/>
    <property type="project" value="UniProtKB-SubCell"/>
</dbReference>
<evidence type="ECO:0000256" key="8">
    <source>
        <dbReference type="SAM" id="Coils"/>
    </source>
</evidence>
<dbReference type="HAMAP" id="MF_00308">
    <property type="entry name" value="PfdA"/>
    <property type="match status" value="1"/>
</dbReference>
<dbReference type="Pfam" id="PF02996">
    <property type="entry name" value="Prefoldin"/>
    <property type="match status" value="1"/>
</dbReference>
<dbReference type="InterPro" id="IPR009053">
    <property type="entry name" value="Prefoldin"/>
</dbReference>
<sequence length="148" mass="16749">MTSPAEVQAQLSYELAVYREQINLIKRETERVSLTTIDLNNALKTVENMSADRILVPIGGGALVRGQLMQTRVMVPIGAEYLVEMSKEEATEEIRKRIDATKKAVEKLTEEFNKIALKLREASGQLQQLQTQTQINRTVDGNIREDYI</sequence>
<dbReference type="SUPFAM" id="SSF46579">
    <property type="entry name" value="Prefoldin"/>
    <property type="match status" value="1"/>
</dbReference>
<evidence type="ECO:0000256" key="2">
    <source>
        <dbReference type="ARBA" id="ARBA00011716"/>
    </source>
</evidence>
<comment type="similarity">
    <text evidence="7">Belongs to the prefoldin alpha subunit family.</text>
</comment>
<feature type="coiled-coil region" evidence="8">
    <location>
        <begin position="91"/>
        <end position="132"/>
    </location>
</feature>